<feature type="compositionally biased region" description="Polar residues" evidence="1">
    <location>
        <begin position="1"/>
        <end position="14"/>
    </location>
</feature>
<dbReference type="AlphaFoldDB" id="A0A6J4VIY3"/>
<protein>
    <recommendedName>
        <fullName evidence="2">CpXC domain-containing protein</fullName>
    </recommendedName>
</protein>
<organism evidence="3">
    <name type="scientific">uncultured Thermomicrobiales bacterium</name>
    <dbReference type="NCBI Taxonomy" id="1645740"/>
    <lineage>
        <taxon>Bacteria</taxon>
        <taxon>Pseudomonadati</taxon>
        <taxon>Thermomicrobiota</taxon>
        <taxon>Thermomicrobia</taxon>
        <taxon>Thermomicrobiales</taxon>
        <taxon>environmental samples</taxon>
    </lineage>
</organism>
<gene>
    <name evidence="3" type="ORF">AVDCRST_MAG18-3004</name>
</gene>
<dbReference type="EMBL" id="CADCWN010000226">
    <property type="protein sequence ID" value="CAA9580047.1"/>
    <property type="molecule type" value="Genomic_DNA"/>
</dbReference>
<proteinExistence type="predicted"/>
<feature type="region of interest" description="Disordered" evidence="1">
    <location>
        <begin position="1"/>
        <end position="28"/>
    </location>
</feature>
<evidence type="ECO:0000313" key="3">
    <source>
        <dbReference type="EMBL" id="CAA9580047.1"/>
    </source>
</evidence>
<dbReference type="Pfam" id="PF14353">
    <property type="entry name" value="CpXC"/>
    <property type="match status" value="1"/>
</dbReference>
<name>A0A6J4VIY3_9BACT</name>
<evidence type="ECO:0000256" key="1">
    <source>
        <dbReference type="SAM" id="MobiDB-lite"/>
    </source>
</evidence>
<dbReference type="InterPro" id="IPR025682">
    <property type="entry name" value="CpXC_dom"/>
</dbReference>
<evidence type="ECO:0000259" key="2">
    <source>
        <dbReference type="Pfam" id="PF14353"/>
    </source>
</evidence>
<reference evidence="3" key="1">
    <citation type="submission" date="2020-02" db="EMBL/GenBank/DDBJ databases">
        <authorList>
            <person name="Meier V. D."/>
        </authorList>
    </citation>
    <scope>NUCLEOTIDE SEQUENCE</scope>
    <source>
        <strain evidence="3">AVDCRST_MAG18</strain>
    </source>
</reference>
<accession>A0A6J4VIY3</accession>
<sequence length="194" mass="22096">MARKSNQANESTEVNVAAQHDSTTPERGMSLVDEALLGMAASAGSPAGQGDPLVEEAPPPDPFATYWTEFDLRCRDCQVTHYVPICLFVNAEESPELVQRIISSHFNMKRCPVCRQIEYVEHPYSYYDPTRKLIVQVRPEWEWHAGGGDDWYAARLEDLFDKWAEHDVRIEVVFGPQPLIDRFLQDVPPPPARR</sequence>
<feature type="domain" description="CpXC" evidence="2">
    <location>
        <begin position="72"/>
        <end position="144"/>
    </location>
</feature>